<protein>
    <submittedName>
        <fullName evidence="1">Uncharacterized protein</fullName>
    </submittedName>
</protein>
<keyword evidence="2" id="KW-1185">Reference proteome</keyword>
<name>A0A4Y2WC45_ARAVE</name>
<sequence>MSSYLKTGFSLWPGKPSGCDAASLPEGGKLEMKRKPNGFFLGLSGKTSREGDYGCVKKKKKKPFRLGQTPCLNRLSKIKLNHGQVSS</sequence>
<comment type="caution">
    <text evidence="1">The sequence shown here is derived from an EMBL/GenBank/DDBJ whole genome shotgun (WGS) entry which is preliminary data.</text>
</comment>
<dbReference type="Proteomes" id="UP000499080">
    <property type="component" value="Unassembled WGS sequence"/>
</dbReference>
<evidence type="ECO:0000313" key="2">
    <source>
        <dbReference type="Proteomes" id="UP000499080"/>
    </source>
</evidence>
<accession>A0A4Y2WC45</accession>
<dbReference type="EMBL" id="BGPR01057887">
    <property type="protein sequence ID" value="GBO34106.1"/>
    <property type="molecule type" value="Genomic_DNA"/>
</dbReference>
<gene>
    <name evidence="1" type="ORF">AVEN_164658_1</name>
</gene>
<dbReference type="AlphaFoldDB" id="A0A4Y2WC45"/>
<reference evidence="1 2" key="1">
    <citation type="journal article" date="2019" name="Sci. Rep.">
        <title>Orb-weaving spider Araneus ventricosus genome elucidates the spidroin gene catalogue.</title>
        <authorList>
            <person name="Kono N."/>
            <person name="Nakamura H."/>
            <person name="Ohtoshi R."/>
            <person name="Moran D.A.P."/>
            <person name="Shinohara A."/>
            <person name="Yoshida Y."/>
            <person name="Fujiwara M."/>
            <person name="Mori M."/>
            <person name="Tomita M."/>
            <person name="Arakawa K."/>
        </authorList>
    </citation>
    <scope>NUCLEOTIDE SEQUENCE [LARGE SCALE GENOMIC DNA]</scope>
</reference>
<evidence type="ECO:0000313" key="1">
    <source>
        <dbReference type="EMBL" id="GBO34106.1"/>
    </source>
</evidence>
<organism evidence="1 2">
    <name type="scientific">Araneus ventricosus</name>
    <name type="common">Orbweaver spider</name>
    <name type="synonym">Epeira ventricosa</name>
    <dbReference type="NCBI Taxonomy" id="182803"/>
    <lineage>
        <taxon>Eukaryota</taxon>
        <taxon>Metazoa</taxon>
        <taxon>Ecdysozoa</taxon>
        <taxon>Arthropoda</taxon>
        <taxon>Chelicerata</taxon>
        <taxon>Arachnida</taxon>
        <taxon>Araneae</taxon>
        <taxon>Araneomorphae</taxon>
        <taxon>Entelegynae</taxon>
        <taxon>Araneoidea</taxon>
        <taxon>Araneidae</taxon>
        <taxon>Araneus</taxon>
    </lineage>
</organism>
<proteinExistence type="predicted"/>